<sequence length="95" mass="10585">MSNVKPVFDPAPRPALTRATDAIWHPTLPREHEERAPLISGSTSDAILGPKQDKLVALTIDVPKSIRKALRHDAQERGLTVDQLVTLLARDYLKR</sequence>
<reference evidence="3" key="1">
    <citation type="submission" date="2020-05" db="EMBL/GenBank/DDBJ databases">
        <authorList>
            <person name="Chiriac C."/>
            <person name="Salcher M."/>
            <person name="Ghai R."/>
            <person name="Kavagutti S V."/>
        </authorList>
    </citation>
    <scope>NUCLEOTIDE SEQUENCE</scope>
</reference>
<feature type="region of interest" description="Disordered" evidence="1">
    <location>
        <begin position="1"/>
        <end position="47"/>
    </location>
</feature>
<dbReference type="InterPro" id="IPR010985">
    <property type="entry name" value="Ribbon_hlx_hlx"/>
</dbReference>
<evidence type="ECO:0000256" key="1">
    <source>
        <dbReference type="SAM" id="MobiDB-lite"/>
    </source>
</evidence>
<dbReference type="EMBL" id="CAFBPZ010000030">
    <property type="protein sequence ID" value="CAB5037370.1"/>
    <property type="molecule type" value="Genomic_DNA"/>
</dbReference>
<dbReference type="SUPFAM" id="SSF47598">
    <property type="entry name" value="Ribbon-helix-helix"/>
    <property type="match status" value="1"/>
</dbReference>
<protein>
    <submittedName>
        <fullName evidence="3">Unannotated protein</fullName>
    </submittedName>
</protein>
<dbReference type="AlphaFoldDB" id="A0A6J7SAG4"/>
<dbReference type="GO" id="GO:0006355">
    <property type="term" value="P:regulation of DNA-templated transcription"/>
    <property type="evidence" value="ECO:0007669"/>
    <property type="project" value="InterPro"/>
</dbReference>
<name>A0A6J7SAG4_9ZZZZ</name>
<gene>
    <name evidence="2" type="ORF">UFOPK3495_00281</name>
    <name evidence="3" type="ORF">UFOPK4237_00627</name>
</gene>
<proteinExistence type="predicted"/>
<organism evidence="3">
    <name type="scientific">freshwater metagenome</name>
    <dbReference type="NCBI Taxonomy" id="449393"/>
    <lineage>
        <taxon>unclassified sequences</taxon>
        <taxon>metagenomes</taxon>
        <taxon>ecological metagenomes</taxon>
    </lineage>
</organism>
<evidence type="ECO:0000313" key="2">
    <source>
        <dbReference type="EMBL" id="CAB4889992.1"/>
    </source>
</evidence>
<accession>A0A6J7SAG4</accession>
<evidence type="ECO:0000313" key="3">
    <source>
        <dbReference type="EMBL" id="CAB5037370.1"/>
    </source>
</evidence>
<dbReference type="EMBL" id="CAFBMC010000008">
    <property type="protein sequence ID" value="CAB4889992.1"/>
    <property type="molecule type" value="Genomic_DNA"/>
</dbReference>